<organism evidence="1 2">
    <name type="scientific">Brassica cretica</name>
    <name type="common">Mustard</name>
    <dbReference type="NCBI Taxonomy" id="69181"/>
    <lineage>
        <taxon>Eukaryota</taxon>
        <taxon>Viridiplantae</taxon>
        <taxon>Streptophyta</taxon>
        <taxon>Embryophyta</taxon>
        <taxon>Tracheophyta</taxon>
        <taxon>Spermatophyta</taxon>
        <taxon>Magnoliopsida</taxon>
        <taxon>eudicotyledons</taxon>
        <taxon>Gunneridae</taxon>
        <taxon>Pentapetalae</taxon>
        <taxon>rosids</taxon>
        <taxon>malvids</taxon>
        <taxon>Brassicales</taxon>
        <taxon>Brassicaceae</taxon>
        <taxon>Brassiceae</taxon>
        <taxon>Brassica</taxon>
    </lineage>
</organism>
<gene>
    <name evidence="1" type="ORF">F2Q69_00041990</name>
</gene>
<dbReference type="Proteomes" id="UP000712600">
    <property type="component" value="Unassembled WGS sequence"/>
</dbReference>
<name>A0A8S9NTP2_BRACR</name>
<reference evidence="1" key="1">
    <citation type="submission" date="2019-12" db="EMBL/GenBank/DDBJ databases">
        <title>Genome sequencing and annotation of Brassica cretica.</title>
        <authorList>
            <person name="Studholme D.J."/>
            <person name="Sarris P."/>
        </authorList>
    </citation>
    <scope>NUCLEOTIDE SEQUENCE</scope>
    <source>
        <strain evidence="1">PFS-109/04</strain>
        <tissue evidence="1">Leaf</tissue>
    </source>
</reference>
<dbReference type="EMBL" id="QGKX02001621">
    <property type="protein sequence ID" value="KAF3504828.1"/>
    <property type="molecule type" value="Genomic_DNA"/>
</dbReference>
<evidence type="ECO:0000313" key="2">
    <source>
        <dbReference type="Proteomes" id="UP000712600"/>
    </source>
</evidence>
<protein>
    <submittedName>
        <fullName evidence="1">Uncharacterized protein</fullName>
    </submittedName>
</protein>
<accession>A0A8S9NTP2</accession>
<comment type="caution">
    <text evidence="1">The sequence shown here is derived from an EMBL/GenBank/DDBJ whole genome shotgun (WGS) entry which is preliminary data.</text>
</comment>
<proteinExistence type="predicted"/>
<sequence>MISGLNSVITLSVPTKEVFREMCYTVPYPIVSLESSPVQVGGTDATPPFLESWNGRHMLYAAEQLVLDICNPKLRENALHEFSKVLLGKSIVNLGQAFRFVG</sequence>
<dbReference type="AlphaFoldDB" id="A0A8S9NTP2"/>
<evidence type="ECO:0000313" key="1">
    <source>
        <dbReference type="EMBL" id="KAF3504828.1"/>
    </source>
</evidence>